<feature type="region of interest" description="Disordered" evidence="1">
    <location>
        <begin position="230"/>
        <end position="276"/>
    </location>
</feature>
<feature type="region of interest" description="Disordered" evidence="1">
    <location>
        <begin position="167"/>
        <end position="208"/>
    </location>
</feature>
<organism evidence="2 3">
    <name type="scientific">Elysia marginata</name>
    <dbReference type="NCBI Taxonomy" id="1093978"/>
    <lineage>
        <taxon>Eukaryota</taxon>
        <taxon>Metazoa</taxon>
        <taxon>Spiralia</taxon>
        <taxon>Lophotrochozoa</taxon>
        <taxon>Mollusca</taxon>
        <taxon>Gastropoda</taxon>
        <taxon>Heterobranchia</taxon>
        <taxon>Euthyneura</taxon>
        <taxon>Panpulmonata</taxon>
        <taxon>Sacoglossa</taxon>
        <taxon>Placobranchoidea</taxon>
        <taxon>Plakobranchidae</taxon>
        <taxon>Elysia</taxon>
    </lineage>
</organism>
<feature type="compositionally biased region" description="Basic and acidic residues" evidence="1">
    <location>
        <begin position="175"/>
        <end position="190"/>
    </location>
</feature>
<comment type="caution">
    <text evidence="2">The sequence shown here is derived from an EMBL/GenBank/DDBJ whole genome shotgun (WGS) entry which is preliminary data.</text>
</comment>
<feature type="compositionally biased region" description="Polar residues" evidence="1">
    <location>
        <begin position="252"/>
        <end position="276"/>
    </location>
</feature>
<dbReference type="AlphaFoldDB" id="A0AAV4K0S0"/>
<proteinExistence type="predicted"/>
<feature type="region of interest" description="Disordered" evidence="1">
    <location>
        <begin position="30"/>
        <end position="51"/>
    </location>
</feature>
<evidence type="ECO:0000256" key="1">
    <source>
        <dbReference type="SAM" id="MobiDB-lite"/>
    </source>
</evidence>
<keyword evidence="3" id="KW-1185">Reference proteome</keyword>
<reference evidence="2 3" key="1">
    <citation type="journal article" date="2021" name="Elife">
        <title>Chloroplast acquisition without the gene transfer in kleptoplastic sea slugs, Plakobranchus ocellatus.</title>
        <authorList>
            <person name="Maeda T."/>
            <person name="Takahashi S."/>
            <person name="Yoshida T."/>
            <person name="Shimamura S."/>
            <person name="Takaki Y."/>
            <person name="Nagai Y."/>
            <person name="Toyoda A."/>
            <person name="Suzuki Y."/>
            <person name="Arimoto A."/>
            <person name="Ishii H."/>
            <person name="Satoh N."/>
            <person name="Nishiyama T."/>
            <person name="Hasebe M."/>
            <person name="Maruyama T."/>
            <person name="Minagawa J."/>
            <person name="Obokata J."/>
            <person name="Shigenobu S."/>
        </authorList>
    </citation>
    <scope>NUCLEOTIDE SEQUENCE [LARGE SCALE GENOMIC DNA]</scope>
</reference>
<sequence length="294" mass="33537">MDNSHKTRDQLLARNKQLEADMKTLRREFNKKATETRSNRTSQTQEVSEEVERLRREIQRYRLELSNRDNNFNRMFTEKQPMLVNQRNQKPPPTGAIYAFSQGNSASSKTNLTNGVTASSNGCVPEMLPNELAASQSAAPKTTLTQHNQAFFRGGREQVHQINFLDPENPVGQMERQHTLPERSLMHDRSSTAGPGKHKPLDNRPRTQHFGQKFKHDRLISLERSTMRQTSSALYTEQPTQILPQRNGERPISSSLPSICSTPEQRRLSAQATKPVSIQLTKPKPLPREVLYGK</sequence>
<accession>A0AAV4K0S0</accession>
<gene>
    <name evidence="2" type="ORF">ElyMa_005260700</name>
</gene>
<dbReference type="EMBL" id="BMAT01010500">
    <property type="protein sequence ID" value="GFS27352.1"/>
    <property type="molecule type" value="Genomic_DNA"/>
</dbReference>
<evidence type="ECO:0000313" key="3">
    <source>
        <dbReference type="Proteomes" id="UP000762676"/>
    </source>
</evidence>
<protein>
    <submittedName>
        <fullName evidence="2">Protein FAM184A-like</fullName>
    </submittedName>
</protein>
<evidence type="ECO:0000313" key="2">
    <source>
        <dbReference type="EMBL" id="GFS27352.1"/>
    </source>
</evidence>
<feature type="compositionally biased region" description="Polar residues" evidence="1">
    <location>
        <begin position="230"/>
        <end position="244"/>
    </location>
</feature>
<name>A0AAV4K0S0_9GAST</name>
<dbReference type="Proteomes" id="UP000762676">
    <property type="component" value="Unassembled WGS sequence"/>
</dbReference>